<organism evidence="2">
    <name type="scientific">Phytophthora nicotianae</name>
    <name type="common">Potato buckeye rot agent</name>
    <name type="synonym">Phytophthora parasitica</name>
    <dbReference type="NCBI Taxonomy" id="4792"/>
    <lineage>
        <taxon>Eukaryota</taxon>
        <taxon>Sar</taxon>
        <taxon>Stramenopiles</taxon>
        <taxon>Oomycota</taxon>
        <taxon>Peronosporomycetes</taxon>
        <taxon>Peronosporales</taxon>
        <taxon>Peronosporaceae</taxon>
        <taxon>Phytophthora</taxon>
    </lineage>
</organism>
<feature type="region of interest" description="Disordered" evidence="1">
    <location>
        <begin position="56"/>
        <end position="104"/>
    </location>
</feature>
<feature type="compositionally biased region" description="Low complexity" evidence="1">
    <location>
        <begin position="72"/>
        <end position="85"/>
    </location>
</feature>
<sequence length="583" mass="66719">MPHAGDQVPRKCPHSGVDKLLTVETVVDFAFYKDGNRAIPASVNIGDTYSDVIESRQNQRRNNARPTVLTHLSLRNLRNSRSRNSPAAQPSQRSRDQEHARSVQQTTFHNDAHEDEHFDGEQAIRFTDLLAALTSSEPAPKRHRTTPPTTTHESERASEARFGFVIYKRHRGQNRGFSTMFIGLSVLHFLRWDINAQINRKKTETVNLRNFSPKVELPDIREQPEYRDLVAVIFGLCICSTVQNLFNMQDGELSNLLFKLVREPPRSATNTSDGTTHVVPNARRQGVVRRLPIRMQRKVERSKASPKMYSQRYQNTMDISNTCVLCRPKVAHPRTRIDAFNLIKRASSRNRFPKLEANYGRDQYGGAFRILNQFPDQLRTLTSLNFLLMTNLSVLRLNSLSKLGGHWRKPSEYYVVKMQDRQAPTRLCHRTIMRGDYTGASRWKPHYSPFGCEEKADVIPAIEASTIHDFSYPLREFTNSWPDQESIPEQVYQLVDVIARRIIRLRAANRQTAIKLMKSDVNSAFRNLHVHESASPVFAGSIPEQDIVMIDLALPLAGQNQQLTTEFLVEQFRFSCAEKALTA</sequence>
<dbReference type="VEuPathDB" id="FungiDB:PPTG_24036"/>
<dbReference type="AlphaFoldDB" id="W2IKK9"/>
<evidence type="ECO:0000256" key="1">
    <source>
        <dbReference type="SAM" id="MobiDB-lite"/>
    </source>
</evidence>
<proteinExistence type="predicted"/>
<dbReference type="VEuPathDB" id="FungiDB:PPTG_03602"/>
<name>W2IKK9_PHYNI</name>
<accession>W2IKK9</accession>
<reference evidence="2" key="1">
    <citation type="submission" date="2013-11" db="EMBL/GenBank/DDBJ databases">
        <title>The Genome Sequence of Phytophthora parasitica CJ05E6.</title>
        <authorList>
            <consortium name="The Broad Institute Genomics Platform"/>
            <person name="Russ C."/>
            <person name="Tyler B."/>
            <person name="Panabieres F."/>
            <person name="Shan W."/>
            <person name="Tripathy S."/>
            <person name="Grunwald N."/>
            <person name="Machado M."/>
            <person name="Johnson C.S."/>
            <person name="Arredondo F."/>
            <person name="Hong C."/>
            <person name="Coffey M."/>
            <person name="Young S.K."/>
            <person name="Zeng Q."/>
            <person name="Gargeya S."/>
            <person name="Fitzgerald M."/>
            <person name="Abouelleil A."/>
            <person name="Alvarado L."/>
            <person name="Chapman S.B."/>
            <person name="Gainer-Dewar J."/>
            <person name="Goldberg J."/>
            <person name="Griggs A."/>
            <person name="Gujja S."/>
            <person name="Hansen M."/>
            <person name="Howarth C."/>
            <person name="Imamovic A."/>
            <person name="Ireland A."/>
            <person name="Larimer J."/>
            <person name="McCowan C."/>
            <person name="Murphy C."/>
            <person name="Pearson M."/>
            <person name="Poon T.W."/>
            <person name="Priest M."/>
            <person name="Roberts A."/>
            <person name="Saif S."/>
            <person name="Shea T."/>
            <person name="Sykes S."/>
            <person name="Wortman J."/>
            <person name="Nusbaum C."/>
            <person name="Birren B."/>
        </authorList>
    </citation>
    <scope>NUCLEOTIDE SEQUENCE [LARGE SCALE GENOMIC DNA]</scope>
    <source>
        <strain evidence="2">CJ05E6</strain>
    </source>
</reference>
<dbReference type="EMBL" id="KI674305">
    <property type="protein sequence ID" value="ETL34600.1"/>
    <property type="molecule type" value="Genomic_DNA"/>
</dbReference>
<feature type="region of interest" description="Disordered" evidence="1">
    <location>
        <begin position="133"/>
        <end position="155"/>
    </location>
</feature>
<protein>
    <submittedName>
        <fullName evidence="2">Uncharacterized protein</fullName>
    </submittedName>
</protein>
<gene>
    <name evidence="2" type="ORF">L916_13201</name>
</gene>
<evidence type="ECO:0000313" key="2">
    <source>
        <dbReference type="EMBL" id="ETL34600.1"/>
    </source>
</evidence>
<dbReference type="Proteomes" id="UP000053864">
    <property type="component" value="Unassembled WGS sequence"/>
</dbReference>